<evidence type="ECO:0000259" key="1">
    <source>
        <dbReference type="PROSITE" id="PS51819"/>
    </source>
</evidence>
<dbReference type="Pfam" id="PF00903">
    <property type="entry name" value="Glyoxalase"/>
    <property type="match status" value="1"/>
</dbReference>
<comment type="caution">
    <text evidence="2">The sequence shown here is derived from an EMBL/GenBank/DDBJ whole genome shotgun (WGS) entry which is preliminary data.</text>
</comment>
<dbReference type="GO" id="GO:0051213">
    <property type="term" value="F:dioxygenase activity"/>
    <property type="evidence" value="ECO:0007669"/>
    <property type="project" value="UniProtKB-KW"/>
</dbReference>
<dbReference type="OrthoDB" id="4548523at2"/>
<keyword evidence="2" id="KW-0560">Oxidoreductase</keyword>
<dbReference type="InterPro" id="IPR004360">
    <property type="entry name" value="Glyas_Fos-R_dOase_dom"/>
</dbReference>
<dbReference type="Proteomes" id="UP000245391">
    <property type="component" value="Unassembled WGS sequence"/>
</dbReference>
<dbReference type="InterPro" id="IPR029068">
    <property type="entry name" value="Glyas_Bleomycin-R_OHBP_Dase"/>
</dbReference>
<dbReference type="Gene3D" id="3.10.180.10">
    <property type="entry name" value="2,3-Dihydroxybiphenyl 1,2-Dioxygenase, domain 1"/>
    <property type="match status" value="1"/>
</dbReference>
<dbReference type="AlphaFoldDB" id="A0A317EXV0"/>
<protein>
    <submittedName>
        <fullName evidence="2">Glyoxalase/bleomycin resistance/extradiol dioxygenase family protein</fullName>
    </submittedName>
</protein>
<name>A0A317EXV0_9SPHI</name>
<keyword evidence="2" id="KW-0223">Dioxygenase</keyword>
<organism evidence="2 3">
    <name type="scientific">Pedobacter paludis</name>
    <dbReference type="NCBI Taxonomy" id="2203212"/>
    <lineage>
        <taxon>Bacteria</taxon>
        <taxon>Pseudomonadati</taxon>
        <taxon>Bacteroidota</taxon>
        <taxon>Sphingobacteriia</taxon>
        <taxon>Sphingobacteriales</taxon>
        <taxon>Sphingobacteriaceae</taxon>
        <taxon>Pedobacter</taxon>
    </lineage>
</organism>
<dbReference type="RefSeq" id="WP_109930192.1">
    <property type="nucleotide sequence ID" value="NZ_QGNY01000004.1"/>
</dbReference>
<dbReference type="CDD" id="cd06587">
    <property type="entry name" value="VOC"/>
    <property type="match status" value="1"/>
</dbReference>
<feature type="domain" description="VOC" evidence="1">
    <location>
        <begin position="4"/>
        <end position="114"/>
    </location>
</feature>
<evidence type="ECO:0000313" key="3">
    <source>
        <dbReference type="Proteomes" id="UP000245391"/>
    </source>
</evidence>
<keyword evidence="3" id="KW-1185">Reference proteome</keyword>
<evidence type="ECO:0000313" key="2">
    <source>
        <dbReference type="EMBL" id="PWS31375.1"/>
    </source>
</evidence>
<dbReference type="InterPro" id="IPR037523">
    <property type="entry name" value="VOC_core"/>
</dbReference>
<dbReference type="PROSITE" id="PS51819">
    <property type="entry name" value="VOC"/>
    <property type="match status" value="1"/>
</dbReference>
<gene>
    <name evidence="2" type="ORF">DF947_12285</name>
</gene>
<sequence length="121" mass="13768">MLQGLRTIVYYVGDLEAAKEWYKKVFEIEPYFDEPYYVGYNVGGFELGLNPDDSGFSNGNHSITYWGVKDIKETFTRLENLEVEIHEVPNNVGGPIWVGSIFDPFGNVIGLIENPEFILPD</sequence>
<proteinExistence type="predicted"/>
<reference evidence="3" key="1">
    <citation type="submission" date="2018-05" db="EMBL/GenBank/DDBJ databases">
        <title>Pedobacter paludis sp. nov., isolated from wetland soil.</title>
        <authorList>
            <person name="Zhang Y."/>
        </authorList>
    </citation>
    <scope>NUCLEOTIDE SEQUENCE [LARGE SCALE GENOMIC DNA]</scope>
    <source>
        <strain evidence="3">R-8</strain>
    </source>
</reference>
<dbReference type="SUPFAM" id="SSF54593">
    <property type="entry name" value="Glyoxalase/Bleomycin resistance protein/Dihydroxybiphenyl dioxygenase"/>
    <property type="match status" value="1"/>
</dbReference>
<dbReference type="EMBL" id="QGNY01000004">
    <property type="protein sequence ID" value="PWS31375.1"/>
    <property type="molecule type" value="Genomic_DNA"/>
</dbReference>
<accession>A0A317EXV0</accession>